<dbReference type="Gene3D" id="1.20.1440.60">
    <property type="entry name" value="23S rRNA-intervening sequence"/>
    <property type="match status" value="1"/>
</dbReference>
<evidence type="ECO:0000313" key="2">
    <source>
        <dbReference type="Proteomes" id="UP000095606"/>
    </source>
</evidence>
<reference evidence="1 2" key="1">
    <citation type="submission" date="2015-09" db="EMBL/GenBank/DDBJ databases">
        <authorList>
            <consortium name="Pathogen Informatics"/>
        </authorList>
    </citation>
    <scope>NUCLEOTIDE SEQUENCE [LARGE SCALE GENOMIC DNA]</scope>
    <source>
        <strain evidence="1 2">2789STDY5834846</strain>
    </source>
</reference>
<gene>
    <name evidence="1" type="ORF">ERS852461_00482</name>
</gene>
<name>A0A174FTE5_9BACE</name>
<proteinExistence type="predicted"/>
<dbReference type="Proteomes" id="UP000095606">
    <property type="component" value="Unassembled WGS sequence"/>
</dbReference>
<evidence type="ECO:0000313" key="1">
    <source>
        <dbReference type="EMBL" id="CUO53542.1"/>
    </source>
</evidence>
<dbReference type="EMBL" id="CZAE01000002">
    <property type="protein sequence ID" value="CUO53542.1"/>
    <property type="molecule type" value="Genomic_DNA"/>
</dbReference>
<dbReference type="InterPro" id="IPR036583">
    <property type="entry name" value="23S_rRNA_IVS_sf"/>
</dbReference>
<accession>A0A174FTE5</accession>
<organism evidence="1 2">
    <name type="scientific">Bacteroides faecis</name>
    <dbReference type="NCBI Taxonomy" id="674529"/>
    <lineage>
        <taxon>Bacteria</taxon>
        <taxon>Pseudomonadati</taxon>
        <taxon>Bacteroidota</taxon>
        <taxon>Bacteroidia</taxon>
        <taxon>Bacteroidales</taxon>
        <taxon>Bacteroidaceae</taxon>
        <taxon>Bacteroides</taxon>
    </lineage>
</organism>
<dbReference type="RefSeq" id="WP_055268785.1">
    <property type="nucleotide sequence ID" value="NZ_CAXKYA010000022.1"/>
</dbReference>
<sequence length="133" mass="15255">MARTIRNAGSAPIYRETENLMLLCIEMVERTPNSVGIRQLSKRLIDTLLDGLTVIGLALNEEDPDSKLELINSFYLQMRTVKTCIDTLKELSNRSPHTRIISNKQMPHFAESLKEISKHIKSWRSKVLEQQTC</sequence>
<protein>
    <recommendedName>
        <fullName evidence="3">Four helix bundle protein</fullName>
    </recommendedName>
</protein>
<dbReference type="AlphaFoldDB" id="A0A174FTE5"/>
<evidence type="ECO:0008006" key="3">
    <source>
        <dbReference type="Google" id="ProtNLM"/>
    </source>
</evidence>